<dbReference type="Pfam" id="PF08546">
    <property type="entry name" value="ApbA_C"/>
    <property type="match status" value="1"/>
</dbReference>
<keyword evidence="5 10" id="KW-0566">Pantothenate biosynthesis</keyword>
<evidence type="ECO:0000256" key="3">
    <source>
        <dbReference type="ARBA" id="ARBA00013014"/>
    </source>
</evidence>
<keyword evidence="7 10" id="KW-0560">Oxidoreductase</keyword>
<evidence type="ECO:0000256" key="1">
    <source>
        <dbReference type="ARBA" id="ARBA00004994"/>
    </source>
</evidence>
<sequence length="308" mass="32920">MSEPLYILGAGSLGLLWAGRCARAGLDCRLLLRTPQALQQWQAGGEALLLEQGGDTTTLRVTAELPSSSAAPIRRLIVSTKAWAVAEALETLAHRLQPDSQLVLLQNGLGSQQAVSQRFPDQRVLYASVTDGAWKRAANHVVWAGIGQTLLGDPQPGAAPAWLEALTQAGIDWQWTPDILPVLWVKLAINCAINPITALHDCPNGEVPDRAGAQFPALLADLQVLLASQGVSMTLAALSERITRVIQATAANSSSMRQDVHAGRRTEIDFILGHACRSARQAGVATPALDALYRQLQAHLARLGLPQD</sequence>
<dbReference type="InterPro" id="IPR008927">
    <property type="entry name" value="6-PGluconate_DH-like_C_sf"/>
</dbReference>
<dbReference type="PANTHER" id="PTHR43765">
    <property type="entry name" value="2-DEHYDROPANTOATE 2-REDUCTASE-RELATED"/>
    <property type="match status" value="1"/>
</dbReference>
<dbReference type="UniPathway" id="UPA00028">
    <property type="reaction ID" value="UER00004"/>
</dbReference>
<comment type="catalytic activity">
    <reaction evidence="9 10">
        <text>(R)-pantoate + NADP(+) = 2-dehydropantoate + NADPH + H(+)</text>
        <dbReference type="Rhea" id="RHEA:16233"/>
        <dbReference type="ChEBI" id="CHEBI:11561"/>
        <dbReference type="ChEBI" id="CHEBI:15378"/>
        <dbReference type="ChEBI" id="CHEBI:15980"/>
        <dbReference type="ChEBI" id="CHEBI:57783"/>
        <dbReference type="ChEBI" id="CHEBI:58349"/>
        <dbReference type="EC" id="1.1.1.169"/>
    </reaction>
</comment>
<evidence type="ECO:0000256" key="7">
    <source>
        <dbReference type="ARBA" id="ARBA00023002"/>
    </source>
</evidence>
<dbReference type="Pfam" id="PF02558">
    <property type="entry name" value="ApbA"/>
    <property type="match status" value="1"/>
</dbReference>
<dbReference type="NCBIfam" id="TIGR00745">
    <property type="entry name" value="apbA_panE"/>
    <property type="match status" value="1"/>
</dbReference>
<protein>
    <recommendedName>
        <fullName evidence="4 10">2-dehydropantoate 2-reductase</fullName>
        <ecNumber evidence="3 10">1.1.1.169</ecNumber>
    </recommendedName>
    <alternativeName>
        <fullName evidence="8 10">Ketopantoate reductase</fullName>
    </alternativeName>
</protein>
<dbReference type="EC" id="1.1.1.169" evidence="3 10"/>
<dbReference type="InterPro" id="IPR050838">
    <property type="entry name" value="Ketopantoate_reductase"/>
</dbReference>
<accession>A0A078MDF9</accession>
<dbReference type="Gene3D" id="1.10.1040.10">
    <property type="entry name" value="N-(1-d-carboxylethyl)-l-norvaline Dehydrogenase, domain 2"/>
    <property type="match status" value="1"/>
</dbReference>
<evidence type="ECO:0000256" key="6">
    <source>
        <dbReference type="ARBA" id="ARBA00022857"/>
    </source>
</evidence>
<dbReference type="Gene3D" id="3.40.50.720">
    <property type="entry name" value="NAD(P)-binding Rossmann-like Domain"/>
    <property type="match status" value="1"/>
</dbReference>
<dbReference type="RefSeq" id="WP_239419809.1">
    <property type="nucleotide sequence ID" value="NZ_LK391969.1"/>
</dbReference>
<dbReference type="GO" id="GO:0008677">
    <property type="term" value="F:2-dehydropantoate 2-reductase activity"/>
    <property type="evidence" value="ECO:0007669"/>
    <property type="project" value="UniProtKB-EC"/>
</dbReference>
<reference evidence="13" key="1">
    <citation type="submission" date="2014-07" db="EMBL/GenBank/DDBJ databases">
        <authorList>
            <person name="Urmite Genomes Urmite Genomes"/>
        </authorList>
    </citation>
    <scope>NUCLEOTIDE SEQUENCE</scope>
    <source>
        <strain evidence="13">12M76_air</strain>
    </source>
</reference>
<dbReference type="PATRIC" id="fig|1461581.3.peg.832"/>
<evidence type="ECO:0000256" key="4">
    <source>
        <dbReference type="ARBA" id="ARBA00019465"/>
    </source>
</evidence>
<evidence type="ECO:0000256" key="2">
    <source>
        <dbReference type="ARBA" id="ARBA00007870"/>
    </source>
</evidence>
<dbReference type="EMBL" id="LK391969">
    <property type="protein sequence ID" value="CEF25929.1"/>
    <property type="molecule type" value="Genomic_DNA"/>
</dbReference>
<dbReference type="GO" id="GO:0005737">
    <property type="term" value="C:cytoplasm"/>
    <property type="evidence" value="ECO:0007669"/>
    <property type="project" value="TreeGrafter"/>
</dbReference>
<feature type="domain" description="Ketopantoate reductase N-terminal" evidence="11">
    <location>
        <begin position="6"/>
        <end position="154"/>
    </location>
</feature>
<dbReference type="GO" id="GO:0015940">
    <property type="term" value="P:pantothenate biosynthetic process"/>
    <property type="evidence" value="ECO:0007669"/>
    <property type="project" value="UniProtKB-UniPathway"/>
</dbReference>
<evidence type="ECO:0000313" key="13">
    <source>
        <dbReference type="EMBL" id="CEA02736.1"/>
    </source>
</evidence>
<dbReference type="InterPro" id="IPR036291">
    <property type="entry name" value="NAD(P)-bd_dom_sf"/>
</dbReference>
<evidence type="ECO:0000256" key="5">
    <source>
        <dbReference type="ARBA" id="ARBA00022655"/>
    </source>
</evidence>
<dbReference type="PANTHER" id="PTHR43765:SF2">
    <property type="entry name" value="2-DEHYDROPANTOATE 2-REDUCTASE"/>
    <property type="match status" value="1"/>
</dbReference>
<evidence type="ECO:0000259" key="11">
    <source>
        <dbReference type="Pfam" id="PF02558"/>
    </source>
</evidence>
<dbReference type="GO" id="GO:0050661">
    <property type="term" value="F:NADP binding"/>
    <property type="evidence" value="ECO:0007669"/>
    <property type="project" value="TreeGrafter"/>
</dbReference>
<evidence type="ECO:0000256" key="9">
    <source>
        <dbReference type="ARBA" id="ARBA00048793"/>
    </source>
</evidence>
<dbReference type="SUPFAM" id="SSF48179">
    <property type="entry name" value="6-phosphogluconate dehydrogenase C-terminal domain-like"/>
    <property type="match status" value="1"/>
</dbReference>
<dbReference type="AlphaFoldDB" id="A0A078MDF9"/>
<dbReference type="EMBL" id="LM997413">
    <property type="protein sequence ID" value="CEA02736.1"/>
    <property type="molecule type" value="Genomic_DNA"/>
</dbReference>
<evidence type="ECO:0000256" key="10">
    <source>
        <dbReference type="RuleBase" id="RU362068"/>
    </source>
</evidence>
<dbReference type="InterPro" id="IPR013752">
    <property type="entry name" value="KPA_reductase"/>
</dbReference>
<evidence type="ECO:0000259" key="12">
    <source>
        <dbReference type="Pfam" id="PF08546"/>
    </source>
</evidence>
<organism evidence="13">
    <name type="scientific">Pseudomonas saudimassiliensis</name>
    <dbReference type="NCBI Taxonomy" id="1461581"/>
    <lineage>
        <taxon>Bacteria</taxon>
        <taxon>Pseudomonadati</taxon>
        <taxon>Pseudomonadota</taxon>
        <taxon>Gammaproteobacteria</taxon>
        <taxon>Pseudomonadales</taxon>
        <taxon>Pseudomonadaceae</taxon>
        <taxon>Pseudomonas</taxon>
    </lineage>
</organism>
<comment type="function">
    <text evidence="10">Catalyzes the NADPH-dependent reduction of ketopantoate into pantoic acid.</text>
</comment>
<proteinExistence type="inferred from homology"/>
<gene>
    <name evidence="13" type="primary">panE</name>
    <name evidence="13" type="ORF">BN1049_00849</name>
</gene>
<feature type="domain" description="Ketopantoate reductase C-terminal" evidence="12">
    <location>
        <begin position="178"/>
        <end position="298"/>
    </location>
</feature>
<comment type="similarity">
    <text evidence="2 10">Belongs to the ketopantoate reductase family.</text>
</comment>
<dbReference type="SUPFAM" id="SSF51735">
    <property type="entry name" value="NAD(P)-binding Rossmann-fold domains"/>
    <property type="match status" value="1"/>
</dbReference>
<comment type="pathway">
    <text evidence="1 10">Cofactor biosynthesis; (R)-pantothenate biosynthesis; (R)-pantoate from 3-methyl-2-oxobutanoate: step 2/2.</text>
</comment>
<dbReference type="InterPro" id="IPR013328">
    <property type="entry name" value="6PGD_dom2"/>
</dbReference>
<evidence type="ECO:0000256" key="8">
    <source>
        <dbReference type="ARBA" id="ARBA00032024"/>
    </source>
</evidence>
<name>A0A078MDF9_9PSED</name>
<dbReference type="InterPro" id="IPR013332">
    <property type="entry name" value="KPR_N"/>
</dbReference>
<keyword evidence="6 10" id="KW-0521">NADP</keyword>
<dbReference type="InterPro" id="IPR003710">
    <property type="entry name" value="ApbA"/>
</dbReference>